<reference evidence="1 2" key="1">
    <citation type="submission" date="2023-10" db="EMBL/GenBank/DDBJ databases">
        <title>Draft genome sequence of Xylaria bambusicola isolate GMP-LS, the root and basal stem rot pathogen of sugarcane in Indonesia.</title>
        <authorList>
            <person name="Selvaraj P."/>
            <person name="Muralishankar V."/>
            <person name="Muruganantham S."/>
            <person name="Sp S."/>
            <person name="Haryani S."/>
            <person name="Lau K.J.X."/>
            <person name="Naqvi N.I."/>
        </authorList>
    </citation>
    <scope>NUCLEOTIDE SEQUENCE [LARGE SCALE GENOMIC DNA]</scope>
    <source>
        <strain evidence="1">GMP-LS</strain>
    </source>
</reference>
<keyword evidence="2" id="KW-1185">Reference proteome</keyword>
<organism evidence="1 2">
    <name type="scientific">Xylaria bambusicola</name>
    <dbReference type="NCBI Taxonomy" id="326684"/>
    <lineage>
        <taxon>Eukaryota</taxon>
        <taxon>Fungi</taxon>
        <taxon>Dikarya</taxon>
        <taxon>Ascomycota</taxon>
        <taxon>Pezizomycotina</taxon>
        <taxon>Sordariomycetes</taxon>
        <taxon>Xylariomycetidae</taxon>
        <taxon>Xylariales</taxon>
        <taxon>Xylariaceae</taxon>
        <taxon>Xylaria</taxon>
    </lineage>
</organism>
<sequence>MVHTHHTWLTAGPMAEKTLHSKYASPSNLSVALAGLVGDFTVELRQNVYNIRSDKDFSMVCTHFSIGADTHGYMHRKAEIIDFLGRASGKLWESRPSGEVRYPINEHK</sequence>
<gene>
    <name evidence="1" type="ORF">RRF57_009532</name>
</gene>
<name>A0AAN7ZC04_9PEZI</name>
<evidence type="ECO:0000313" key="1">
    <source>
        <dbReference type="EMBL" id="KAK5633818.1"/>
    </source>
</evidence>
<comment type="caution">
    <text evidence="1">The sequence shown here is derived from an EMBL/GenBank/DDBJ whole genome shotgun (WGS) entry which is preliminary data.</text>
</comment>
<accession>A0AAN7ZC04</accession>
<dbReference type="AlphaFoldDB" id="A0AAN7ZC04"/>
<evidence type="ECO:0000313" key="2">
    <source>
        <dbReference type="Proteomes" id="UP001305414"/>
    </source>
</evidence>
<dbReference type="Proteomes" id="UP001305414">
    <property type="component" value="Unassembled WGS sequence"/>
</dbReference>
<dbReference type="EMBL" id="JAWHQM010000036">
    <property type="protein sequence ID" value="KAK5633818.1"/>
    <property type="molecule type" value="Genomic_DNA"/>
</dbReference>
<proteinExistence type="predicted"/>
<protein>
    <submittedName>
        <fullName evidence="1">Uncharacterized protein</fullName>
    </submittedName>
</protein>